<keyword evidence="12" id="KW-1185">Reference proteome</keyword>
<gene>
    <name evidence="11" type="primary">hemW</name>
    <name evidence="11" type="ORF">FRC98_05810</name>
</gene>
<dbReference type="Gene3D" id="3.20.20.70">
    <property type="entry name" value="Aldolase class I"/>
    <property type="match status" value="1"/>
</dbReference>
<comment type="subcellular location">
    <subcellularLocation>
        <location evidence="9">Cytoplasm</location>
    </subcellularLocation>
</comment>
<keyword evidence="7 9" id="KW-0411">Iron-sulfur</keyword>
<dbReference type="SFLD" id="SFLDS00029">
    <property type="entry name" value="Radical_SAM"/>
    <property type="match status" value="2"/>
</dbReference>
<evidence type="ECO:0000256" key="5">
    <source>
        <dbReference type="ARBA" id="ARBA00022723"/>
    </source>
</evidence>
<dbReference type="InterPro" id="IPR006638">
    <property type="entry name" value="Elp3/MiaA/NifB-like_rSAM"/>
</dbReference>
<dbReference type="GO" id="GO:0005737">
    <property type="term" value="C:cytoplasm"/>
    <property type="evidence" value="ECO:0007669"/>
    <property type="project" value="UniProtKB-SubCell"/>
</dbReference>
<comment type="similarity">
    <text evidence="1">Belongs to the anaerobic coproporphyrinogen-III oxidase family. HemW subfamily.</text>
</comment>
<dbReference type="Pfam" id="PF04055">
    <property type="entry name" value="Radical_SAM"/>
    <property type="match status" value="1"/>
</dbReference>
<dbReference type="InterPro" id="IPR007197">
    <property type="entry name" value="rSAM"/>
</dbReference>
<keyword evidence="9" id="KW-0004">4Fe-4S</keyword>
<dbReference type="InterPro" id="IPR058240">
    <property type="entry name" value="rSAM_sf"/>
</dbReference>
<evidence type="ECO:0000256" key="8">
    <source>
        <dbReference type="ARBA" id="ARBA00023186"/>
    </source>
</evidence>
<dbReference type="SFLD" id="SFLDF00288">
    <property type="entry name" value="HemN-like__clustered_with_nucl"/>
    <property type="match status" value="1"/>
</dbReference>
<dbReference type="SFLD" id="SFLDG01065">
    <property type="entry name" value="anaerobic_coproporphyrinogen-I"/>
    <property type="match status" value="2"/>
</dbReference>
<reference evidence="11 12" key="1">
    <citation type="submission" date="2019-08" db="EMBL/GenBank/DDBJ databases">
        <title>Bradymonadales sp. TMQ4.</title>
        <authorList>
            <person name="Liang Q."/>
        </authorList>
    </citation>
    <scope>NUCLEOTIDE SEQUENCE [LARGE SCALE GENOMIC DNA]</scope>
    <source>
        <strain evidence="11 12">TMQ4</strain>
    </source>
</reference>
<proteinExistence type="inferred from homology"/>
<evidence type="ECO:0000256" key="6">
    <source>
        <dbReference type="ARBA" id="ARBA00023004"/>
    </source>
</evidence>
<dbReference type="NCBIfam" id="TIGR00539">
    <property type="entry name" value="hemN_rel"/>
    <property type="match status" value="1"/>
</dbReference>
<dbReference type="GO" id="GO:0051539">
    <property type="term" value="F:4 iron, 4 sulfur cluster binding"/>
    <property type="evidence" value="ECO:0007669"/>
    <property type="project" value="UniProtKB-UniRule"/>
</dbReference>
<dbReference type="GO" id="GO:0006779">
    <property type="term" value="P:porphyrin-containing compound biosynthetic process"/>
    <property type="evidence" value="ECO:0007669"/>
    <property type="project" value="InterPro"/>
</dbReference>
<evidence type="ECO:0000256" key="4">
    <source>
        <dbReference type="ARBA" id="ARBA00022691"/>
    </source>
</evidence>
<dbReference type="GO" id="GO:0046872">
    <property type="term" value="F:metal ion binding"/>
    <property type="evidence" value="ECO:0007669"/>
    <property type="project" value="UniProtKB-UniRule"/>
</dbReference>
<dbReference type="GO" id="GO:0004109">
    <property type="term" value="F:coproporphyrinogen oxidase activity"/>
    <property type="evidence" value="ECO:0007669"/>
    <property type="project" value="InterPro"/>
</dbReference>
<evidence type="ECO:0000256" key="2">
    <source>
        <dbReference type="ARBA" id="ARBA00017228"/>
    </source>
</evidence>
<dbReference type="SFLD" id="SFLDF00562">
    <property type="entry name" value="HemN-like__clustered_with_heat"/>
    <property type="match status" value="1"/>
</dbReference>
<evidence type="ECO:0000256" key="7">
    <source>
        <dbReference type="ARBA" id="ARBA00023014"/>
    </source>
</evidence>
<protein>
    <recommendedName>
        <fullName evidence="2 9">Heme chaperone HemW</fullName>
    </recommendedName>
</protein>
<evidence type="ECO:0000256" key="1">
    <source>
        <dbReference type="ARBA" id="ARBA00006100"/>
    </source>
</evidence>
<dbReference type="PROSITE" id="PS51918">
    <property type="entry name" value="RADICAL_SAM"/>
    <property type="match status" value="1"/>
</dbReference>
<dbReference type="SUPFAM" id="SSF102114">
    <property type="entry name" value="Radical SAM enzymes"/>
    <property type="match status" value="1"/>
</dbReference>
<comment type="function">
    <text evidence="9">Probably acts as a heme chaperone, transferring heme to an unknown acceptor. Binds one molecule of heme per monomer, possibly covalently. Binds 1 [4Fe-4S] cluster. The cluster is coordinated with 3 cysteines and an exchangeable S-adenosyl-L-methionine.</text>
</comment>
<dbReference type="PANTHER" id="PTHR13932">
    <property type="entry name" value="COPROPORPHYRINIGEN III OXIDASE"/>
    <property type="match status" value="1"/>
</dbReference>
<evidence type="ECO:0000256" key="9">
    <source>
        <dbReference type="RuleBase" id="RU364116"/>
    </source>
</evidence>
<evidence type="ECO:0000256" key="3">
    <source>
        <dbReference type="ARBA" id="ARBA00022617"/>
    </source>
</evidence>
<keyword evidence="9" id="KW-0963">Cytoplasm</keyword>
<evidence type="ECO:0000313" key="12">
    <source>
        <dbReference type="Proteomes" id="UP000321412"/>
    </source>
</evidence>
<sequence length="410" mass="44754">MSEADVSATHVRSGEIGVYVHVPFCERLCPYCDFAVSVQREIPHEAYVARVAAELNARAGEFEGYEAVTLYVGGGTPSLLSGEALGALFEAVRDVVSVQKGAEVTLEANPNQLSAASLETWRALGVERLSVGCQSFQDAQLKALRRNHSATQAIEGVERALEVMERVSLDLMFGVPDQTMAAWEADLAIMQRLVEEQGLDHVSAYNLTVEPGTAFWIRRKRGSLHLPDEDASAAFLERLVECTAEVGLWRYEVSNFAVPGGESRHNSGYWLRRPYVGVGVGAHSLRVAADGRSWRRANARKYASYMSQNDPGAPESEEALSARESFAEHLFLGARSRLGLDLSGLFERYAGVLSEADKVRVGEAINGLATLGLLERPEGSPHLWRPTLRGLDLGDTVAERLYLAATPDAH</sequence>
<comment type="caution">
    <text evidence="11">The sequence shown here is derived from an EMBL/GenBank/DDBJ whole genome shotgun (WGS) entry which is preliminary data.</text>
</comment>
<keyword evidence="8 9" id="KW-0143">Chaperone</keyword>
<feature type="domain" description="Radical SAM core" evidence="10">
    <location>
        <begin position="10"/>
        <end position="249"/>
    </location>
</feature>
<dbReference type="SMART" id="SM00729">
    <property type="entry name" value="Elp3"/>
    <property type="match status" value="1"/>
</dbReference>
<keyword evidence="5 9" id="KW-0479">Metal-binding</keyword>
<name>A0A5C6X933_9DELT</name>
<dbReference type="Proteomes" id="UP000321412">
    <property type="component" value="Unassembled WGS sequence"/>
</dbReference>
<dbReference type="EMBL" id="VOSM01000002">
    <property type="protein sequence ID" value="TXD38402.1"/>
    <property type="molecule type" value="Genomic_DNA"/>
</dbReference>
<evidence type="ECO:0000313" key="11">
    <source>
        <dbReference type="EMBL" id="TXD38402.1"/>
    </source>
</evidence>
<dbReference type="AlphaFoldDB" id="A0A5C6X933"/>
<dbReference type="PANTHER" id="PTHR13932:SF5">
    <property type="entry name" value="RADICAL S-ADENOSYL METHIONINE DOMAIN-CONTAINING PROTEIN 1, MITOCHONDRIAL"/>
    <property type="match status" value="1"/>
</dbReference>
<keyword evidence="4 9" id="KW-0949">S-adenosyl-L-methionine</keyword>
<dbReference type="InterPro" id="IPR013785">
    <property type="entry name" value="Aldolase_TIM"/>
</dbReference>
<organism evidence="11 12">
    <name type="scientific">Lujinxingia vulgaris</name>
    <dbReference type="NCBI Taxonomy" id="2600176"/>
    <lineage>
        <taxon>Bacteria</taxon>
        <taxon>Deltaproteobacteria</taxon>
        <taxon>Bradymonadales</taxon>
        <taxon>Lujinxingiaceae</taxon>
        <taxon>Lujinxingia</taxon>
    </lineage>
</organism>
<keyword evidence="3 9" id="KW-0349">Heme</keyword>
<dbReference type="OrthoDB" id="9808022at2"/>
<keyword evidence="6 9" id="KW-0408">Iron</keyword>
<dbReference type="InterPro" id="IPR034505">
    <property type="entry name" value="Coproporphyrinogen-III_oxidase"/>
</dbReference>
<dbReference type="CDD" id="cd01335">
    <property type="entry name" value="Radical_SAM"/>
    <property type="match status" value="1"/>
</dbReference>
<accession>A0A5C6X933</accession>
<evidence type="ECO:0000259" key="10">
    <source>
        <dbReference type="PROSITE" id="PS51918"/>
    </source>
</evidence>
<dbReference type="InterPro" id="IPR004559">
    <property type="entry name" value="HemW-like"/>
</dbReference>